<proteinExistence type="predicted"/>
<dbReference type="SUPFAM" id="SSF81296">
    <property type="entry name" value="E set domains"/>
    <property type="match status" value="1"/>
</dbReference>
<dbReference type="Pfam" id="PF16179">
    <property type="entry name" value="RHD_dimer"/>
    <property type="match status" value="1"/>
</dbReference>
<name>E4YQI4_OIKDI</name>
<dbReference type="Gene3D" id="2.60.40.340">
    <property type="entry name" value="Rel homology domain (RHD), DNA-binding domain"/>
    <property type="match status" value="1"/>
</dbReference>
<feature type="compositionally biased region" description="Polar residues" evidence="7">
    <location>
        <begin position="390"/>
        <end position="422"/>
    </location>
</feature>
<feature type="region of interest" description="Disordered" evidence="7">
    <location>
        <begin position="46"/>
        <end position="67"/>
    </location>
</feature>
<reference evidence="9" key="1">
    <citation type="journal article" date="2010" name="Science">
        <title>Plasticity of animal genome architecture unmasked by rapid evolution of a pelagic tunicate.</title>
        <authorList>
            <person name="Denoeud F."/>
            <person name="Henriet S."/>
            <person name="Mungpakdee S."/>
            <person name="Aury J.M."/>
            <person name="Da Silva C."/>
            <person name="Brinkmann H."/>
            <person name="Mikhaleva J."/>
            <person name="Olsen L.C."/>
            <person name="Jubin C."/>
            <person name="Canestro C."/>
            <person name="Bouquet J.M."/>
            <person name="Danks G."/>
            <person name="Poulain J."/>
            <person name="Campsteijn C."/>
            <person name="Adamski M."/>
            <person name="Cross I."/>
            <person name="Yadetie F."/>
            <person name="Muffato M."/>
            <person name="Louis A."/>
            <person name="Butcher S."/>
            <person name="Tsagkogeorga G."/>
            <person name="Konrad A."/>
            <person name="Singh S."/>
            <person name="Jensen M.F."/>
            <person name="Cong E.H."/>
            <person name="Eikeseth-Otteraa H."/>
            <person name="Noel B."/>
            <person name="Anthouard V."/>
            <person name="Porcel B.M."/>
            <person name="Kachouri-Lafond R."/>
            <person name="Nishino A."/>
            <person name="Ugolini M."/>
            <person name="Chourrout P."/>
            <person name="Nishida H."/>
            <person name="Aasland R."/>
            <person name="Huzurbazar S."/>
            <person name="Westhof E."/>
            <person name="Delsuc F."/>
            <person name="Lehrach H."/>
            <person name="Reinhardt R."/>
            <person name="Weissenbach J."/>
            <person name="Roy S.W."/>
            <person name="Artiguenave F."/>
            <person name="Postlethwait J.H."/>
            <person name="Manak J.R."/>
            <person name="Thompson E.M."/>
            <person name="Jaillon O."/>
            <person name="Du Pasquier L."/>
            <person name="Boudinot P."/>
            <person name="Liberles D.A."/>
            <person name="Volff J.N."/>
            <person name="Philippe H."/>
            <person name="Lenhard B."/>
            <person name="Roest Crollius H."/>
            <person name="Wincker P."/>
            <person name="Chourrout D."/>
        </authorList>
    </citation>
    <scope>NUCLEOTIDE SEQUENCE [LARGE SCALE GENOMIC DNA]</scope>
</reference>
<feature type="compositionally biased region" description="Polar residues" evidence="7">
    <location>
        <begin position="464"/>
        <end position="474"/>
    </location>
</feature>
<gene>
    <name evidence="9" type="ORF">GSOID_T00031214001</name>
</gene>
<organism evidence="9">
    <name type="scientific">Oikopleura dioica</name>
    <name type="common">Tunicate</name>
    <dbReference type="NCBI Taxonomy" id="34765"/>
    <lineage>
        <taxon>Eukaryota</taxon>
        <taxon>Metazoa</taxon>
        <taxon>Chordata</taxon>
        <taxon>Tunicata</taxon>
        <taxon>Appendicularia</taxon>
        <taxon>Copelata</taxon>
        <taxon>Oikopleuridae</taxon>
        <taxon>Oikopleura</taxon>
    </lineage>
</organism>
<evidence type="ECO:0000256" key="2">
    <source>
        <dbReference type="ARBA" id="ARBA00022553"/>
    </source>
</evidence>
<evidence type="ECO:0000256" key="7">
    <source>
        <dbReference type="SAM" id="MobiDB-lite"/>
    </source>
</evidence>
<evidence type="ECO:0000256" key="3">
    <source>
        <dbReference type="ARBA" id="ARBA00023015"/>
    </source>
</evidence>
<dbReference type="AlphaFoldDB" id="E4YQI4"/>
<dbReference type="SUPFAM" id="SSF49417">
    <property type="entry name" value="p53-like transcription factors"/>
    <property type="match status" value="1"/>
</dbReference>
<dbReference type="EMBL" id="FN655047">
    <property type="protein sequence ID" value="CBY37729.1"/>
    <property type="molecule type" value="Genomic_DNA"/>
</dbReference>
<feature type="compositionally biased region" description="Basic and acidic residues" evidence="7">
    <location>
        <begin position="50"/>
        <end position="65"/>
    </location>
</feature>
<evidence type="ECO:0000256" key="5">
    <source>
        <dbReference type="ARBA" id="ARBA00023163"/>
    </source>
</evidence>
<sequence>MVETKNEPEPLSAEEDNAPLFPFSIPNKKVLLKTRPKLVILEHPSRQHRARYESEGSRGAVKDASQDGSPKIQVFANLKESENNRSACKIASRTSTPCDETELTIEGIRTRAIKITLYPKDNMIGTVDCVGILKMRNADVENKYKQQLNKNMTRKKNNSIVRMAFRATIPEFCGDETFRKHIEVLSTTIQCSQPEGQPEILDLSTSHGSPEGDEKLILIGKNLNKNCEILFSAENWTAAARANSEFPSSKDHLVVWTPRYIDSQIQYDVQVEVRIKHGGKLLEPYSKPFTYKANTPNNVLGLIQEQIQKGLQLNLNRSSLLQLEKIMTLAKHNSLGNSSFQDDDFQDQMEVKSGSSSLTPKRERDLSSQFSPIPTIGSESGASRADFSPIESQMSSQLSSPRTGMSGSIHIQSSPIDFNKPQSHPDIAELQDTQDTPTNDVLPEPNQFYPQPTGFVLADHYNDHSFSSQSQEQPQGVIDPMRDPTSPSDAIASSLTEIHFQPEDLDQHSYTSQDFQQQPSSNSLFNPSLQVQQQQHHQVQQSPAPQTTQQTLSTDESCHNSAYAKHKVNLLPEEDVYNSLQTSCSSLKEESKEPFSNVPFLDNDLMQMKDIKPLQQNNTQQEISFCVSDNQPSNPQSFSQMPTSWTTQPHEREPNMVDREPEIQQVQVLTQPSSNVTSQMEIQQHTEIASNQDVPWSSAVQVVSSNELPIQLPVAAENSMPQQLAVAESSQFSSVSVSENQYGVTASQTDTNNWSKTTAQALPETDVVMVNHLTNTDTIQERTISMTGDEIQRAISNGTAVIVEASYSENTHHQSDQPLGVWNNAASVISQTSDQFDSMFQQSTPHNTKPEEF</sequence>
<accession>E4YQI4</accession>
<dbReference type="GO" id="GO:0005634">
    <property type="term" value="C:nucleus"/>
    <property type="evidence" value="ECO:0007669"/>
    <property type="project" value="UniProtKB-SubCell"/>
</dbReference>
<keyword evidence="5" id="KW-0804">Transcription</keyword>
<feature type="compositionally biased region" description="Polar residues" evidence="7">
    <location>
        <begin position="630"/>
        <end position="648"/>
    </location>
</feature>
<dbReference type="Pfam" id="PF00554">
    <property type="entry name" value="RHD_DNA_bind"/>
    <property type="match status" value="1"/>
</dbReference>
<dbReference type="InterPro" id="IPR013783">
    <property type="entry name" value="Ig-like_fold"/>
</dbReference>
<keyword evidence="4" id="KW-0238">DNA-binding</keyword>
<keyword evidence="3" id="KW-0805">Transcription regulation</keyword>
<evidence type="ECO:0000259" key="8">
    <source>
        <dbReference type="PROSITE" id="PS50254"/>
    </source>
</evidence>
<dbReference type="Gene3D" id="2.60.40.10">
    <property type="entry name" value="Immunoglobulins"/>
    <property type="match status" value="1"/>
</dbReference>
<dbReference type="InterPro" id="IPR032397">
    <property type="entry name" value="RHD_dimer"/>
</dbReference>
<feature type="compositionally biased region" description="Polar residues" evidence="7">
    <location>
        <begin position="508"/>
        <end position="529"/>
    </location>
</feature>
<evidence type="ECO:0000256" key="4">
    <source>
        <dbReference type="ARBA" id="ARBA00023125"/>
    </source>
</evidence>
<feature type="region of interest" description="Disordered" evidence="7">
    <location>
        <begin position="350"/>
        <end position="488"/>
    </location>
</feature>
<dbReference type="InterPro" id="IPR037059">
    <property type="entry name" value="RHD_DNA_bind_dom_sf"/>
</dbReference>
<evidence type="ECO:0000313" key="9">
    <source>
        <dbReference type="EMBL" id="CBY37729.1"/>
    </source>
</evidence>
<dbReference type="GO" id="GO:0005667">
    <property type="term" value="C:transcription regulator complex"/>
    <property type="evidence" value="ECO:0007669"/>
    <property type="project" value="TreeGrafter"/>
</dbReference>
<dbReference type="GO" id="GO:0000978">
    <property type="term" value="F:RNA polymerase II cis-regulatory region sequence-specific DNA binding"/>
    <property type="evidence" value="ECO:0007669"/>
    <property type="project" value="TreeGrafter"/>
</dbReference>
<dbReference type="PANTHER" id="PTHR12533:SF7">
    <property type="entry name" value="NFAT NUCLEAR FACTOR, ISOFORM B"/>
    <property type="match status" value="1"/>
</dbReference>
<dbReference type="GO" id="GO:0000981">
    <property type="term" value="F:DNA-binding transcription factor activity, RNA polymerase II-specific"/>
    <property type="evidence" value="ECO:0007669"/>
    <property type="project" value="TreeGrafter"/>
</dbReference>
<dbReference type="InterPro" id="IPR014756">
    <property type="entry name" value="Ig_E-set"/>
</dbReference>
<feature type="compositionally biased region" description="Polar residues" evidence="7">
    <location>
        <begin position="367"/>
        <end position="381"/>
    </location>
</feature>
<comment type="subcellular location">
    <subcellularLocation>
        <location evidence="1">Nucleus</location>
    </subcellularLocation>
</comment>
<dbReference type="Proteomes" id="UP000011014">
    <property type="component" value="Unassembled WGS sequence"/>
</dbReference>
<keyword evidence="6" id="KW-0539">Nucleus</keyword>
<dbReference type="InterPro" id="IPR008967">
    <property type="entry name" value="p53-like_TF_DNA-bd_sf"/>
</dbReference>
<feature type="domain" description="RHD" evidence="8">
    <location>
        <begin position="110"/>
        <end position="196"/>
    </location>
</feature>
<dbReference type="PANTHER" id="PTHR12533">
    <property type="entry name" value="NFAT"/>
    <property type="match status" value="1"/>
</dbReference>
<dbReference type="InterPro" id="IPR011539">
    <property type="entry name" value="RHD_DNA_bind_dom"/>
</dbReference>
<feature type="region of interest" description="Disordered" evidence="7">
    <location>
        <begin position="630"/>
        <end position="652"/>
    </location>
</feature>
<protein>
    <recommendedName>
        <fullName evidence="8">RHD domain-containing protein</fullName>
    </recommendedName>
</protein>
<evidence type="ECO:0000256" key="1">
    <source>
        <dbReference type="ARBA" id="ARBA00004123"/>
    </source>
</evidence>
<feature type="compositionally biased region" description="Low complexity" evidence="7">
    <location>
        <begin position="530"/>
        <end position="554"/>
    </location>
</feature>
<dbReference type="InterPro" id="IPR008366">
    <property type="entry name" value="NFAT"/>
</dbReference>
<evidence type="ECO:0000256" key="6">
    <source>
        <dbReference type="ARBA" id="ARBA00023242"/>
    </source>
</evidence>
<feature type="region of interest" description="Disordered" evidence="7">
    <location>
        <begin position="508"/>
        <end position="557"/>
    </location>
</feature>
<keyword evidence="2" id="KW-0597">Phosphoprotein</keyword>
<dbReference type="PROSITE" id="PS50254">
    <property type="entry name" value="REL_2"/>
    <property type="match status" value="1"/>
</dbReference>